<reference evidence="2 3" key="1">
    <citation type="submission" date="2020-03" db="EMBL/GenBank/DDBJ databases">
        <title>Whole genome shotgun sequence of Phytohabitans flavus NBRC 107702.</title>
        <authorList>
            <person name="Komaki H."/>
            <person name="Tamura T."/>
        </authorList>
    </citation>
    <scope>NUCLEOTIDE SEQUENCE [LARGE SCALE GENOMIC DNA]</scope>
    <source>
        <strain evidence="2 3">NBRC 107702</strain>
    </source>
</reference>
<evidence type="ECO:0000313" key="2">
    <source>
        <dbReference type="EMBL" id="BCB81539.1"/>
    </source>
</evidence>
<accession>A0A6F8Y681</accession>
<gene>
    <name evidence="2" type="ORF">Pflav_079490</name>
</gene>
<organism evidence="2 3">
    <name type="scientific">Phytohabitans flavus</name>
    <dbReference type="NCBI Taxonomy" id="1076124"/>
    <lineage>
        <taxon>Bacteria</taxon>
        <taxon>Bacillati</taxon>
        <taxon>Actinomycetota</taxon>
        <taxon>Actinomycetes</taxon>
        <taxon>Micromonosporales</taxon>
        <taxon>Micromonosporaceae</taxon>
    </lineage>
</organism>
<keyword evidence="3" id="KW-1185">Reference proteome</keyword>
<dbReference type="SUPFAM" id="SSF82171">
    <property type="entry name" value="DPP6 N-terminal domain-like"/>
    <property type="match status" value="1"/>
</dbReference>
<dbReference type="EMBL" id="AP022870">
    <property type="protein sequence ID" value="BCB81539.1"/>
    <property type="molecule type" value="Genomic_DNA"/>
</dbReference>
<sequence>MNLVPDELAEVVHRAAGGTAEYPVDLAGIERRWHRRRRRQTVAAVAGVTALALMGVAAVPVIAGRAGTDRTPPAAAGQSAQRLMSNAWVLMTAVEFLPDGTVVRWPLADSNGMYQVAGLPDDRLAVLGIDNVSRSQPATPEPVLTTLRVLSRTGAVELTLPLGTGSARLVTATTETAYVWRPEGIVAYTLASGAHRVLVPSDKLGAKLASGPASDADLLGDHLAITGVGPDACEVRVFDLRGGGFADHPVTRQTCDGTGSVRISPDGRLAAVTYQPTSGTQRVAVLDLASGALRADEPIQVLSAAGVRGGPAGLAWLDDTRLRIAIVKSGDDPNFYDHEGTSWQQIVEVR</sequence>
<keyword evidence="1" id="KW-1133">Transmembrane helix</keyword>
<dbReference type="RefSeq" id="WP_173041364.1">
    <property type="nucleotide sequence ID" value="NZ_AP022870.1"/>
</dbReference>
<reference evidence="2 3" key="2">
    <citation type="submission" date="2020-03" db="EMBL/GenBank/DDBJ databases">
        <authorList>
            <person name="Ichikawa N."/>
            <person name="Kimura A."/>
            <person name="Kitahashi Y."/>
            <person name="Uohara A."/>
        </authorList>
    </citation>
    <scope>NUCLEOTIDE SEQUENCE [LARGE SCALE GENOMIC DNA]</scope>
    <source>
        <strain evidence="2 3">NBRC 107702</strain>
    </source>
</reference>
<evidence type="ECO:0000256" key="1">
    <source>
        <dbReference type="SAM" id="Phobius"/>
    </source>
</evidence>
<keyword evidence="1" id="KW-0812">Transmembrane</keyword>
<dbReference type="AlphaFoldDB" id="A0A6F8Y681"/>
<proteinExistence type="predicted"/>
<name>A0A6F8Y681_9ACTN</name>
<keyword evidence="1" id="KW-0472">Membrane</keyword>
<dbReference type="Proteomes" id="UP000502508">
    <property type="component" value="Chromosome"/>
</dbReference>
<feature type="transmembrane region" description="Helical" evidence="1">
    <location>
        <begin position="41"/>
        <end position="63"/>
    </location>
</feature>
<evidence type="ECO:0000313" key="3">
    <source>
        <dbReference type="Proteomes" id="UP000502508"/>
    </source>
</evidence>
<dbReference type="KEGG" id="pfla:Pflav_079490"/>
<protein>
    <recommendedName>
        <fullName evidence="4">Lipoprotein LpqB beta-propeller domain-containing protein</fullName>
    </recommendedName>
</protein>
<evidence type="ECO:0008006" key="4">
    <source>
        <dbReference type="Google" id="ProtNLM"/>
    </source>
</evidence>